<dbReference type="WBParaSite" id="ACRNAN_scaffold4406.g28108.t1">
    <property type="protein sequence ID" value="ACRNAN_scaffold4406.g28108.t1"/>
    <property type="gene ID" value="ACRNAN_scaffold4406.g28108"/>
</dbReference>
<reference evidence="2" key="1">
    <citation type="submission" date="2022-11" db="UniProtKB">
        <authorList>
            <consortium name="WormBaseParasite"/>
        </authorList>
    </citation>
    <scope>IDENTIFICATION</scope>
</reference>
<organism evidence="1 2">
    <name type="scientific">Acrobeloides nanus</name>
    <dbReference type="NCBI Taxonomy" id="290746"/>
    <lineage>
        <taxon>Eukaryota</taxon>
        <taxon>Metazoa</taxon>
        <taxon>Ecdysozoa</taxon>
        <taxon>Nematoda</taxon>
        <taxon>Chromadorea</taxon>
        <taxon>Rhabditida</taxon>
        <taxon>Tylenchina</taxon>
        <taxon>Cephalobomorpha</taxon>
        <taxon>Cephaloboidea</taxon>
        <taxon>Cephalobidae</taxon>
        <taxon>Acrobeloides</taxon>
    </lineage>
</organism>
<accession>A0A914DY25</accession>
<protein>
    <submittedName>
        <fullName evidence="2">Uncharacterized protein</fullName>
    </submittedName>
</protein>
<name>A0A914DY25_9BILA</name>
<dbReference type="AlphaFoldDB" id="A0A914DY25"/>
<evidence type="ECO:0000313" key="1">
    <source>
        <dbReference type="Proteomes" id="UP000887540"/>
    </source>
</evidence>
<evidence type="ECO:0000313" key="2">
    <source>
        <dbReference type="WBParaSite" id="ACRNAN_scaffold4406.g28108.t1"/>
    </source>
</evidence>
<proteinExistence type="predicted"/>
<sequence length="87" mass="10322">MENREASVAHMGDNYLMKVCAKWTRNENSLRMPNGLIKVLGSVVDTRIENFFMNQEIFSHETVYVWIQNDLLPKLPHEFRPILWDDQ</sequence>
<dbReference type="Proteomes" id="UP000887540">
    <property type="component" value="Unplaced"/>
</dbReference>
<keyword evidence="1" id="KW-1185">Reference proteome</keyword>